<dbReference type="Proteomes" id="UP000516217">
    <property type="component" value="Segment"/>
</dbReference>
<evidence type="ECO:0000313" key="1">
    <source>
        <dbReference type="EMBL" id="QNO00675.1"/>
    </source>
</evidence>
<dbReference type="EMBL" id="MT670421">
    <property type="protein sequence ID" value="QNO00675.1"/>
    <property type="molecule type" value="Genomic_DNA"/>
</dbReference>
<organism evidence="1 2">
    <name type="scientific">Pseudomonas phage phiPsa381</name>
    <dbReference type="NCBI Taxonomy" id="1460366"/>
    <lineage>
        <taxon>Viruses</taxon>
        <taxon>Duplodnaviria</taxon>
        <taxon>Heunggongvirae</taxon>
        <taxon>Uroviricota</taxon>
        <taxon>Caudoviricetes</taxon>
        <taxon>Vandenendeviridae</taxon>
        <taxon>Gorskivirinae</taxon>
        <taxon>Otagovirus</taxon>
        <taxon>Otagovirus psa381</taxon>
    </lineage>
</organism>
<keyword evidence="2" id="KW-1185">Reference proteome</keyword>
<gene>
    <name evidence="1" type="ORF">phiPsa381_157</name>
</gene>
<reference evidence="1 2" key="1">
    <citation type="submission" date="2020-06" db="EMBL/GenBank/DDBJ databases">
        <title>Characterization of Pseudomonas phiPsa374-like phages.</title>
        <authorList>
            <person name="Warring S."/>
            <person name="Malone L.M."/>
            <person name="Easingwood R.A."/>
            <person name="Rigano L."/>
            <person name="Frampton R.A."/>
            <person name="Lopez Acedo E."/>
            <person name="Templeton M.D."/>
            <person name="Kleffmann T."/>
            <person name="Bostina M."/>
            <person name="Fineran P.C."/>
        </authorList>
    </citation>
    <scope>NUCLEOTIDE SEQUENCE [LARGE SCALE GENOMIC DNA]</scope>
</reference>
<evidence type="ECO:0000313" key="2">
    <source>
        <dbReference type="Proteomes" id="UP000516217"/>
    </source>
</evidence>
<accession>A0A7G9V319</accession>
<evidence type="ECO:0008006" key="3">
    <source>
        <dbReference type="Google" id="ProtNLM"/>
    </source>
</evidence>
<sequence>MAYRFRCNTCDRVFTSNSRSAVCDRHTYRGHSASFMGEVVETAVDVALAYTGVTAAVEVADAAGDLLGSIFNWD</sequence>
<name>A0A7G9V319_9CAUD</name>
<proteinExistence type="predicted"/>
<protein>
    <recommendedName>
        <fullName evidence="3">C2H2-type domain-containing protein</fullName>
    </recommendedName>
</protein>